<protein>
    <submittedName>
        <fullName evidence="1">Uncharacterized protein</fullName>
    </submittedName>
</protein>
<name>A0A0E9RIB3_ANGAN</name>
<organism evidence="1">
    <name type="scientific">Anguilla anguilla</name>
    <name type="common">European freshwater eel</name>
    <name type="synonym">Muraena anguilla</name>
    <dbReference type="NCBI Taxonomy" id="7936"/>
    <lineage>
        <taxon>Eukaryota</taxon>
        <taxon>Metazoa</taxon>
        <taxon>Chordata</taxon>
        <taxon>Craniata</taxon>
        <taxon>Vertebrata</taxon>
        <taxon>Euteleostomi</taxon>
        <taxon>Actinopterygii</taxon>
        <taxon>Neopterygii</taxon>
        <taxon>Teleostei</taxon>
        <taxon>Anguilliformes</taxon>
        <taxon>Anguillidae</taxon>
        <taxon>Anguilla</taxon>
    </lineage>
</organism>
<reference evidence="1" key="1">
    <citation type="submission" date="2014-11" db="EMBL/GenBank/DDBJ databases">
        <authorList>
            <person name="Amaro Gonzalez C."/>
        </authorList>
    </citation>
    <scope>NUCLEOTIDE SEQUENCE</scope>
</reference>
<accession>A0A0E9RIB3</accession>
<dbReference type="AlphaFoldDB" id="A0A0E9RIB3"/>
<sequence length="29" mass="3541">MLFNYFILKFLLFKRNSTGFIFFIPSAHK</sequence>
<evidence type="ECO:0000313" key="1">
    <source>
        <dbReference type="EMBL" id="JAH28215.1"/>
    </source>
</evidence>
<proteinExistence type="predicted"/>
<reference evidence="1" key="2">
    <citation type="journal article" date="2015" name="Fish Shellfish Immunol.">
        <title>Early steps in the European eel (Anguilla anguilla)-Vibrio vulnificus interaction in the gills: Role of the RtxA13 toxin.</title>
        <authorList>
            <person name="Callol A."/>
            <person name="Pajuelo D."/>
            <person name="Ebbesson L."/>
            <person name="Teles M."/>
            <person name="MacKenzie S."/>
            <person name="Amaro C."/>
        </authorList>
    </citation>
    <scope>NUCLEOTIDE SEQUENCE</scope>
</reference>
<dbReference type="EMBL" id="GBXM01080362">
    <property type="protein sequence ID" value="JAH28215.1"/>
    <property type="molecule type" value="Transcribed_RNA"/>
</dbReference>